<name>A0A150H2I0_GONPE</name>
<dbReference type="InterPro" id="IPR045866">
    <property type="entry name" value="FAM210A/B-like"/>
</dbReference>
<dbReference type="Pfam" id="PF06916">
    <property type="entry name" value="FAM210A-B_dom"/>
    <property type="match status" value="1"/>
</dbReference>
<evidence type="ECO:0000313" key="3">
    <source>
        <dbReference type="EMBL" id="KXZ56048.1"/>
    </source>
</evidence>
<feature type="domain" description="DUF1279" evidence="2">
    <location>
        <begin position="261"/>
        <end position="343"/>
    </location>
</feature>
<comment type="caution">
    <text evidence="3">The sequence shown here is derived from an EMBL/GenBank/DDBJ whole genome shotgun (WGS) entry which is preliminary data.</text>
</comment>
<keyword evidence="4" id="KW-1185">Reference proteome</keyword>
<dbReference type="InterPro" id="IPR009688">
    <property type="entry name" value="FAM210A/B-like_dom"/>
</dbReference>
<sequence>MLVTLVLEGQAHPAVDSLPTEVLGCHTFADVCAAALARVPDAPREYGMQAFLLLGSLEVPLQDPHTPARATLRTFPAATGLRFVLGPASAAGPAGGGRAGGAVRATRLAPRRERRWPQRLARIAIGVAKLVLAVEAAALLRGGAWSALRSLRRAAGWGGDSSSEYGDNAGPGGAGVGSETEAAMDAVADYVSGRGDLSALQRFDPRVIVGALEGMDTEVLEEEPKVETKTEAEIATEKYGLEAGLLKALTSKDGKKSSTEQAKQLLAQYGSAYLITSISFAIVSFAACYFAVDSGVDMAGLLSQFGLQVSDTSEKVGTFALAYAAHKALSPVRFPPTVALTPVVAKYLGKKGEGDANNN</sequence>
<accession>A0A150H2I0</accession>
<evidence type="ECO:0000256" key="1">
    <source>
        <dbReference type="SAM" id="MobiDB-lite"/>
    </source>
</evidence>
<evidence type="ECO:0000313" key="4">
    <source>
        <dbReference type="Proteomes" id="UP000075714"/>
    </source>
</evidence>
<reference evidence="4" key="1">
    <citation type="journal article" date="2016" name="Nat. Commun.">
        <title>The Gonium pectorale genome demonstrates co-option of cell cycle regulation during the evolution of multicellularity.</title>
        <authorList>
            <person name="Hanschen E.R."/>
            <person name="Marriage T.N."/>
            <person name="Ferris P.J."/>
            <person name="Hamaji T."/>
            <person name="Toyoda A."/>
            <person name="Fujiyama A."/>
            <person name="Neme R."/>
            <person name="Noguchi H."/>
            <person name="Minakuchi Y."/>
            <person name="Suzuki M."/>
            <person name="Kawai-Toyooka H."/>
            <person name="Smith D.R."/>
            <person name="Sparks H."/>
            <person name="Anderson J."/>
            <person name="Bakaric R."/>
            <person name="Luria V."/>
            <person name="Karger A."/>
            <person name="Kirschner M.W."/>
            <person name="Durand P.M."/>
            <person name="Michod R.E."/>
            <person name="Nozaki H."/>
            <person name="Olson B.J."/>
        </authorList>
    </citation>
    <scope>NUCLEOTIDE SEQUENCE [LARGE SCALE GENOMIC DNA]</scope>
    <source>
        <strain evidence="4">NIES-2863</strain>
    </source>
</reference>
<organism evidence="3 4">
    <name type="scientific">Gonium pectorale</name>
    <name type="common">Green alga</name>
    <dbReference type="NCBI Taxonomy" id="33097"/>
    <lineage>
        <taxon>Eukaryota</taxon>
        <taxon>Viridiplantae</taxon>
        <taxon>Chlorophyta</taxon>
        <taxon>core chlorophytes</taxon>
        <taxon>Chlorophyceae</taxon>
        <taxon>CS clade</taxon>
        <taxon>Chlamydomonadales</taxon>
        <taxon>Volvocaceae</taxon>
        <taxon>Gonium</taxon>
    </lineage>
</organism>
<evidence type="ECO:0000259" key="2">
    <source>
        <dbReference type="Pfam" id="PF06916"/>
    </source>
</evidence>
<feature type="region of interest" description="Disordered" evidence="1">
    <location>
        <begin position="157"/>
        <end position="178"/>
    </location>
</feature>
<dbReference type="PANTHER" id="PTHR21377:SF20">
    <property type="entry name" value="OS04G0416000 PROTEIN"/>
    <property type="match status" value="1"/>
</dbReference>
<dbReference type="OrthoDB" id="426386at2759"/>
<dbReference type="Proteomes" id="UP000075714">
    <property type="component" value="Unassembled WGS sequence"/>
</dbReference>
<dbReference type="EMBL" id="LSYV01000003">
    <property type="protein sequence ID" value="KXZ56048.1"/>
    <property type="molecule type" value="Genomic_DNA"/>
</dbReference>
<gene>
    <name evidence="3" type="ORF">GPECTOR_2g1600</name>
</gene>
<dbReference type="AlphaFoldDB" id="A0A150H2I0"/>
<protein>
    <recommendedName>
        <fullName evidence="2">DUF1279 domain-containing protein</fullName>
    </recommendedName>
</protein>
<dbReference type="PANTHER" id="PTHR21377">
    <property type="entry name" value="PROTEIN FAM210B, MITOCHONDRIAL"/>
    <property type="match status" value="1"/>
</dbReference>
<proteinExistence type="predicted"/>